<evidence type="ECO:0000313" key="2">
    <source>
        <dbReference type="Proteomes" id="UP001139031"/>
    </source>
</evidence>
<sequence length="80" mass="8499">MLGLAAAAGLFGLWNLQTSVRIAYESARWLNGGGYPVLAHALGTLLLMMSVTAVRIVQARAEGQPRPWFMVAVAIGAFVV</sequence>
<dbReference type="Proteomes" id="UP001139031">
    <property type="component" value="Unassembled WGS sequence"/>
</dbReference>
<accession>A0ABS7TWX3</accession>
<name>A0ABS7TWX3_9BACT</name>
<evidence type="ECO:0000313" key="1">
    <source>
        <dbReference type="EMBL" id="MBZ5712661.1"/>
    </source>
</evidence>
<gene>
    <name evidence="1" type="ORF">K7C98_25755</name>
</gene>
<protein>
    <submittedName>
        <fullName evidence="1">Uncharacterized protein</fullName>
    </submittedName>
</protein>
<proteinExistence type="predicted"/>
<keyword evidence="2" id="KW-1185">Reference proteome</keyword>
<comment type="caution">
    <text evidence="1">The sequence shown here is derived from an EMBL/GenBank/DDBJ whole genome shotgun (WGS) entry which is preliminary data.</text>
</comment>
<dbReference type="RefSeq" id="WP_224194416.1">
    <property type="nucleotide sequence ID" value="NZ_JAIRAU010000033.1"/>
</dbReference>
<feature type="non-terminal residue" evidence="1">
    <location>
        <position position="80"/>
    </location>
</feature>
<dbReference type="EMBL" id="JAIRAU010000033">
    <property type="protein sequence ID" value="MBZ5712661.1"/>
    <property type="molecule type" value="Genomic_DNA"/>
</dbReference>
<organism evidence="1 2">
    <name type="scientific">Nannocystis pusilla</name>
    <dbReference type="NCBI Taxonomy" id="889268"/>
    <lineage>
        <taxon>Bacteria</taxon>
        <taxon>Pseudomonadati</taxon>
        <taxon>Myxococcota</taxon>
        <taxon>Polyangia</taxon>
        <taxon>Nannocystales</taxon>
        <taxon>Nannocystaceae</taxon>
        <taxon>Nannocystis</taxon>
    </lineage>
</organism>
<reference evidence="1" key="1">
    <citation type="submission" date="2021-08" db="EMBL/GenBank/DDBJ databases">
        <authorList>
            <person name="Stevens D.C."/>
        </authorList>
    </citation>
    <scope>NUCLEOTIDE SEQUENCE</scope>
    <source>
        <strain evidence="1">DSM 53165</strain>
    </source>
</reference>